<accession>A0A3Q3L6Q2</accession>
<dbReference type="FunFam" id="3.40.190.80:FF:000015">
    <property type="entry name" value="Inositol polyphosphate 1-phosphatase"/>
    <property type="match status" value="1"/>
</dbReference>
<feature type="binding site" evidence="15">
    <location>
        <position position="303"/>
    </location>
    <ligand>
        <name>Mg(2+)</name>
        <dbReference type="ChEBI" id="CHEBI:18420"/>
        <label>1</label>
        <note>catalytic</note>
    </ligand>
</feature>
<evidence type="ECO:0000256" key="7">
    <source>
        <dbReference type="ARBA" id="ARBA00022723"/>
    </source>
</evidence>
<sequence>MADLLRLLLQVAEKAANVARVCRQEAPLFQLLVQEKTGDDKNKKFVQDFKTLADVVIQEMIRHDVGAQFPEMASFIHGEESNKFENGLGESVTVTVCATEEETAALLATVLDDDHTAASLLARAIHQNPATIDTSTDGLAVPLAPSELGIWIDPIDATSQYIEGREEVLEDGHLCPSGLHCALVLIGVYLRSTGKPVMGVINQPFNCKDPADGGWRGKHFWGVSYGGVNVCSLSRPKGGSETGRGLSVVLSSSEKRVVKEALSSLCGPDKLMYASGAGYKILCVIQGLADVYVLSEGSTFKWDSCAPHALLQALGGGVVDLTKSLESCSGPQDHHTELTYHQPRTECKGADRWANAGGLVAYTDCSQLQRIVGALKDRL</sequence>
<evidence type="ECO:0000256" key="2">
    <source>
        <dbReference type="ARBA" id="ARBA00004847"/>
    </source>
</evidence>
<keyword evidence="5" id="KW-0597">Phosphoprotein</keyword>
<evidence type="ECO:0000256" key="8">
    <source>
        <dbReference type="ARBA" id="ARBA00022801"/>
    </source>
</evidence>
<dbReference type="GeneTree" id="ENSGT00940000156785"/>
<evidence type="ECO:0000256" key="10">
    <source>
        <dbReference type="ARBA" id="ARBA00044465"/>
    </source>
</evidence>
<keyword evidence="8" id="KW-0378">Hydrolase</keyword>
<dbReference type="CTD" id="3628"/>
<dbReference type="Proteomes" id="UP000261640">
    <property type="component" value="Unplaced"/>
</dbReference>
<evidence type="ECO:0000256" key="12">
    <source>
        <dbReference type="ARBA" id="ARBA00044519"/>
    </source>
</evidence>
<name>A0A3Q3L6Q2_9TELE</name>
<dbReference type="EC" id="3.1.3.57" evidence="12"/>
<keyword evidence="6" id="KW-0452">Lithium</keyword>
<dbReference type="RefSeq" id="XP_026162352.1">
    <property type="nucleotide sequence ID" value="XM_026306567.2"/>
</dbReference>
<reference evidence="16" key="1">
    <citation type="submission" date="2025-08" db="UniProtKB">
        <authorList>
            <consortium name="Ensembl"/>
        </authorList>
    </citation>
    <scope>IDENTIFICATION</scope>
</reference>
<feature type="binding site" evidence="15">
    <location>
        <position position="155"/>
    </location>
    <ligand>
        <name>Mg(2+)</name>
        <dbReference type="ChEBI" id="CHEBI:18420"/>
        <label>1</label>
        <note>catalytic</note>
    </ligand>
</feature>
<evidence type="ECO:0000256" key="14">
    <source>
        <dbReference type="ARBA" id="ARBA00070066"/>
    </source>
</evidence>
<evidence type="ECO:0000256" key="9">
    <source>
        <dbReference type="ARBA" id="ARBA00022842"/>
    </source>
</evidence>
<dbReference type="STRING" id="205130.ENSMAMP00000009092"/>
<dbReference type="GO" id="GO:0046854">
    <property type="term" value="P:phosphatidylinositol phosphate biosynthetic process"/>
    <property type="evidence" value="ECO:0007669"/>
    <property type="project" value="InterPro"/>
</dbReference>
<comment type="cofactor">
    <cofactor evidence="1 15">
        <name>Mg(2+)</name>
        <dbReference type="ChEBI" id="CHEBI:18420"/>
    </cofactor>
</comment>
<comment type="subunit">
    <text evidence="4">Monomer.</text>
</comment>
<dbReference type="PANTHER" id="PTHR43028">
    <property type="entry name" value="3'(2'),5'-BISPHOSPHATE NUCLEOTIDASE 1"/>
    <property type="match status" value="1"/>
</dbReference>
<evidence type="ECO:0000256" key="4">
    <source>
        <dbReference type="ARBA" id="ARBA00011245"/>
    </source>
</evidence>
<comment type="catalytic activity">
    <reaction evidence="10">
        <text>1D-myo-inositol 1,3,4-trisphosphate + H2O = 1D-myo-inositol 3,4-bisphosphate + phosphate</text>
        <dbReference type="Rhea" id="RHEA:70319"/>
        <dbReference type="ChEBI" id="CHEBI:15377"/>
        <dbReference type="ChEBI" id="CHEBI:43474"/>
        <dbReference type="ChEBI" id="CHEBI:58414"/>
        <dbReference type="ChEBI" id="CHEBI:83241"/>
    </reaction>
    <physiologicalReaction direction="left-to-right" evidence="10">
        <dbReference type="Rhea" id="RHEA:70320"/>
    </physiologicalReaction>
</comment>
<dbReference type="PANTHER" id="PTHR43028:SF3">
    <property type="entry name" value="INOSITOL POLYPHOSPHATE 1-PHOSPHATASE"/>
    <property type="match status" value="1"/>
</dbReference>
<dbReference type="Gene3D" id="3.40.190.80">
    <property type="match status" value="1"/>
</dbReference>
<feature type="binding site" evidence="15">
    <location>
        <position position="156"/>
    </location>
    <ligand>
        <name>Mg(2+)</name>
        <dbReference type="ChEBI" id="CHEBI:18420"/>
        <label>1</label>
        <note>catalytic</note>
    </ligand>
</feature>
<dbReference type="GeneID" id="113130184"/>
<comment type="similarity">
    <text evidence="3">Belongs to the inositol monophosphatase superfamily.</text>
</comment>
<dbReference type="PROSITE" id="PS00630">
    <property type="entry name" value="IMP_2"/>
    <property type="match status" value="1"/>
</dbReference>
<dbReference type="InterPro" id="IPR044897">
    <property type="entry name" value="INPP1_dom_1"/>
</dbReference>
<dbReference type="SUPFAM" id="SSF56655">
    <property type="entry name" value="Carbohydrate phosphatase"/>
    <property type="match status" value="1"/>
</dbReference>
<evidence type="ECO:0000256" key="3">
    <source>
        <dbReference type="ARBA" id="ARBA00009759"/>
    </source>
</evidence>
<comment type="catalytic activity">
    <reaction evidence="11">
        <text>1D-myo-inositol 1,4-bisphosphate + H2O = 1D-myo-inositol 4-phosphate + phosphate</text>
        <dbReference type="Rhea" id="RHEA:15553"/>
        <dbReference type="ChEBI" id="CHEBI:15377"/>
        <dbReference type="ChEBI" id="CHEBI:43474"/>
        <dbReference type="ChEBI" id="CHEBI:58282"/>
        <dbReference type="ChEBI" id="CHEBI:58469"/>
        <dbReference type="EC" id="3.1.3.57"/>
    </reaction>
    <physiologicalReaction direction="left-to-right" evidence="11">
        <dbReference type="Rhea" id="RHEA:15554"/>
    </physiologicalReaction>
</comment>
<comment type="pathway">
    <text evidence="2">Signal transduction; phosphatidylinositol signaling pathway.</text>
</comment>
<dbReference type="OrthoDB" id="9977309at2759"/>
<feature type="binding site" evidence="15">
    <location>
        <position position="79"/>
    </location>
    <ligand>
        <name>Mg(2+)</name>
        <dbReference type="ChEBI" id="CHEBI:18420"/>
        <label>1</label>
        <note>catalytic</note>
    </ligand>
</feature>
<feature type="binding site" evidence="15">
    <location>
        <position position="153"/>
    </location>
    <ligand>
        <name>Mg(2+)</name>
        <dbReference type="ChEBI" id="CHEBI:18420"/>
        <label>1</label>
        <note>catalytic</note>
    </ligand>
</feature>
<protein>
    <recommendedName>
        <fullName evidence="14">Inositol polyphosphate 1-phosphatase</fullName>
        <ecNumber evidence="12">3.1.3.57</ecNumber>
    </recommendedName>
</protein>
<keyword evidence="9 15" id="KW-0460">Magnesium</keyword>
<evidence type="ECO:0000313" key="16">
    <source>
        <dbReference type="Ensembl" id="ENSMAMP00000009092.1"/>
    </source>
</evidence>
<evidence type="ECO:0000256" key="1">
    <source>
        <dbReference type="ARBA" id="ARBA00001946"/>
    </source>
</evidence>
<dbReference type="FunFam" id="4.10.460.10:FF:000001">
    <property type="entry name" value="Inositol polyphosphate 1-phosphatase"/>
    <property type="match status" value="1"/>
</dbReference>
<dbReference type="Gene3D" id="4.10.460.10">
    <property type="entry name" value="Inositol Polyphosphate 1-phosphatase, domain 1"/>
    <property type="match status" value="1"/>
</dbReference>
<keyword evidence="7 15" id="KW-0479">Metal-binding</keyword>
<evidence type="ECO:0000256" key="11">
    <source>
        <dbReference type="ARBA" id="ARBA00044478"/>
    </source>
</evidence>
<dbReference type="InterPro" id="IPR050725">
    <property type="entry name" value="CysQ/Inositol_MonoPase"/>
</dbReference>
<dbReference type="InParanoid" id="A0A3Q3L6Q2"/>
<dbReference type="GO" id="GO:0046872">
    <property type="term" value="F:metal ion binding"/>
    <property type="evidence" value="ECO:0007669"/>
    <property type="project" value="UniProtKB-KW"/>
</dbReference>
<organism evidence="16 17">
    <name type="scientific">Mastacembelus armatus</name>
    <name type="common">zig-zag eel</name>
    <dbReference type="NCBI Taxonomy" id="205130"/>
    <lineage>
        <taxon>Eukaryota</taxon>
        <taxon>Metazoa</taxon>
        <taxon>Chordata</taxon>
        <taxon>Craniata</taxon>
        <taxon>Vertebrata</taxon>
        <taxon>Euteleostomi</taxon>
        <taxon>Actinopterygii</taxon>
        <taxon>Neopterygii</taxon>
        <taxon>Teleostei</taxon>
        <taxon>Neoteleostei</taxon>
        <taxon>Acanthomorphata</taxon>
        <taxon>Anabantaria</taxon>
        <taxon>Synbranchiformes</taxon>
        <taxon>Mastacembelidae</taxon>
        <taxon>Mastacembelus</taxon>
    </lineage>
</organism>
<evidence type="ECO:0000256" key="6">
    <source>
        <dbReference type="ARBA" id="ARBA00022671"/>
    </source>
</evidence>
<dbReference type="Gene3D" id="3.30.540.10">
    <property type="entry name" value="Fructose-1,6-Bisphosphatase, subunit A, domain 1"/>
    <property type="match status" value="1"/>
</dbReference>
<evidence type="ECO:0000256" key="13">
    <source>
        <dbReference type="ARBA" id="ARBA00059706"/>
    </source>
</evidence>
<dbReference type="GO" id="GO:0004441">
    <property type="term" value="F:inositol-1,4-bisphosphate 1-phosphatase activity"/>
    <property type="evidence" value="ECO:0007669"/>
    <property type="project" value="UniProtKB-EC"/>
</dbReference>
<dbReference type="InterPro" id="IPR020550">
    <property type="entry name" value="Inositol_monophosphatase_CS"/>
</dbReference>
<dbReference type="InterPro" id="IPR000760">
    <property type="entry name" value="Inositol_monophosphatase-like"/>
</dbReference>
<proteinExistence type="inferred from homology"/>
<evidence type="ECO:0000256" key="15">
    <source>
        <dbReference type="PIRSR" id="PIRSR600760-2"/>
    </source>
</evidence>
<evidence type="ECO:0000256" key="5">
    <source>
        <dbReference type="ARBA" id="ARBA00022553"/>
    </source>
</evidence>
<reference evidence="16" key="2">
    <citation type="submission" date="2025-09" db="UniProtKB">
        <authorList>
            <consortium name="Ensembl"/>
        </authorList>
    </citation>
    <scope>IDENTIFICATION</scope>
</reference>
<dbReference type="Ensembl" id="ENSMAMT00000009331.2">
    <property type="protein sequence ID" value="ENSMAMP00000009092.1"/>
    <property type="gene ID" value="ENSMAMG00000006152.2"/>
</dbReference>
<dbReference type="AlphaFoldDB" id="A0A3Q3L6Q2"/>
<evidence type="ECO:0000313" key="17">
    <source>
        <dbReference type="Proteomes" id="UP000261640"/>
    </source>
</evidence>
<comment type="function">
    <text evidence="13">Mg(2+)-dependent phosphatase that catalyzes the hydrolysis of the 1-position phosphate from inositol 1,4-bisphosphate and inositol 1,3,4-trisphosphate and participates in inositol phosphate metabolism.</text>
</comment>
<keyword evidence="17" id="KW-1185">Reference proteome</keyword>
<dbReference type="Pfam" id="PF00459">
    <property type="entry name" value="Inositol_P"/>
    <property type="match status" value="1"/>
</dbReference>
<dbReference type="CDD" id="cd01640">
    <property type="entry name" value="IPPase"/>
    <property type="match status" value="1"/>
</dbReference>